<proteinExistence type="predicted"/>
<evidence type="ECO:0000256" key="3">
    <source>
        <dbReference type="ARBA" id="ARBA00023295"/>
    </source>
</evidence>
<organism evidence="6 7">
    <name type="scientific">Stackebrandtia nassauensis (strain DSM 44728 / CIP 108903 / NRRL B-16338 / NBRC 102104 / LLR-40K-21)</name>
    <dbReference type="NCBI Taxonomy" id="446470"/>
    <lineage>
        <taxon>Bacteria</taxon>
        <taxon>Bacillati</taxon>
        <taxon>Actinomycetota</taxon>
        <taxon>Actinomycetes</taxon>
        <taxon>Glycomycetales</taxon>
        <taxon>Glycomycetaceae</taxon>
        <taxon>Stackebrandtia</taxon>
    </lineage>
</organism>
<protein>
    <recommendedName>
        <fullName evidence="1">chitinase</fullName>
        <ecNumber evidence="1">3.2.1.14</ecNumber>
    </recommendedName>
</protein>
<dbReference type="STRING" id="446470.Snas_2016"/>
<dbReference type="EC" id="3.2.1.14" evidence="1"/>
<keyword evidence="4" id="KW-0732">Signal</keyword>
<dbReference type="SUPFAM" id="SSF51445">
    <property type="entry name" value="(Trans)glycosidases"/>
    <property type="match status" value="1"/>
</dbReference>
<evidence type="ECO:0000313" key="6">
    <source>
        <dbReference type="EMBL" id="ADD41711.1"/>
    </source>
</evidence>
<feature type="domain" description="GH18" evidence="5">
    <location>
        <begin position="37"/>
        <end position="313"/>
    </location>
</feature>
<accession>D3Q0H5</accession>
<dbReference type="OrthoDB" id="4326650at2"/>
<dbReference type="KEGG" id="sna:Snas_2016"/>
<evidence type="ECO:0000313" key="7">
    <source>
        <dbReference type="Proteomes" id="UP000000844"/>
    </source>
</evidence>
<evidence type="ECO:0000259" key="5">
    <source>
        <dbReference type="PROSITE" id="PS51910"/>
    </source>
</evidence>
<dbReference type="InterPro" id="IPR050542">
    <property type="entry name" value="Glycosyl_Hydrlase18_Chitinase"/>
</dbReference>
<dbReference type="PROSITE" id="PS01095">
    <property type="entry name" value="GH18_1"/>
    <property type="match status" value="1"/>
</dbReference>
<keyword evidence="3" id="KW-0326">Glycosidase</keyword>
<evidence type="ECO:0000256" key="1">
    <source>
        <dbReference type="ARBA" id="ARBA00012729"/>
    </source>
</evidence>
<dbReference type="AlphaFoldDB" id="D3Q0H5"/>
<gene>
    <name evidence="6" type="ordered locus">Snas_2016</name>
</gene>
<dbReference type="InterPro" id="IPR017853">
    <property type="entry name" value="GH"/>
</dbReference>
<evidence type="ECO:0000256" key="2">
    <source>
        <dbReference type="ARBA" id="ARBA00022801"/>
    </source>
</evidence>
<dbReference type="Proteomes" id="UP000000844">
    <property type="component" value="Chromosome"/>
</dbReference>
<dbReference type="PANTHER" id="PTHR45708">
    <property type="entry name" value="ENDOCHITINASE"/>
    <property type="match status" value="1"/>
</dbReference>
<dbReference type="EMBL" id="CP001778">
    <property type="protein sequence ID" value="ADD41711.1"/>
    <property type="molecule type" value="Genomic_DNA"/>
</dbReference>
<dbReference type="PROSITE" id="PS51910">
    <property type="entry name" value="GH18_2"/>
    <property type="match status" value="1"/>
</dbReference>
<dbReference type="PANTHER" id="PTHR45708:SF60">
    <property type="entry name" value="III CHITINASE, PUTATIVE (AFU_ORTHOLOGUE AFUA_5G03850)-RELATED"/>
    <property type="match status" value="1"/>
</dbReference>
<evidence type="ECO:0000256" key="4">
    <source>
        <dbReference type="SAM" id="SignalP"/>
    </source>
</evidence>
<dbReference type="HOGENOM" id="CLU_060983_1_0_11"/>
<feature type="chain" id="PRO_5003048521" description="chitinase" evidence="4">
    <location>
        <begin position="30"/>
        <end position="313"/>
    </location>
</feature>
<keyword evidence="7" id="KW-1185">Reference proteome</keyword>
<reference evidence="6 7" key="1">
    <citation type="journal article" date="2009" name="Stand. Genomic Sci.">
        <title>Complete genome sequence of Stackebrandtia nassauensis type strain (LLR-40K-21).</title>
        <authorList>
            <person name="Munk C."/>
            <person name="Lapidus A."/>
            <person name="Copeland A."/>
            <person name="Jando M."/>
            <person name="Mayilraj S."/>
            <person name="Glavina Del Rio T."/>
            <person name="Nolan M."/>
            <person name="Chen F."/>
            <person name="Lucas S."/>
            <person name="Tice H."/>
            <person name="Cheng J.F."/>
            <person name="Han C."/>
            <person name="Detter J.C."/>
            <person name="Bruce D."/>
            <person name="Goodwin L."/>
            <person name="Chain P."/>
            <person name="Pitluck S."/>
            <person name="Goker M."/>
            <person name="Ovchinikova G."/>
            <person name="Pati A."/>
            <person name="Ivanova N."/>
            <person name="Mavromatis K."/>
            <person name="Chen A."/>
            <person name="Palaniappan K."/>
            <person name="Land M."/>
            <person name="Hauser L."/>
            <person name="Chang Y.J."/>
            <person name="Jeffries C.D."/>
            <person name="Bristow J."/>
            <person name="Eisen J.A."/>
            <person name="Markowitz V."/>
            <person name="Hugenholtz P."/>
            <person name="Kyrpides N.C."/>
            <person name="Klenk H.P."/>
        </authorList>
    </citation>
    <scope>NUCLEOTIDE SEQUENCE [LARGE SCALE GENOMIC DNA]</scope>
    <source>
        <strain evidence="7">DSM 44728 / CIP 108903 / NRRL B-16338 / NBRC 102104 / LLR-40K-21</strain>
    </source>
</reference>
<sequence>MRLRRRTIAVGSVVAILGAVGLTAATAQAEPTESAGQRLVVYYQTQYHGDAQEYVSPIPLADNGATDIMVAAIHLNDASSQNPVTLNDHAPEDPRYDRMWEELKTVQDKGKNVLGMVGGAAPGTFQRLDTDFDTYYPLLRDTIKKYGLDGVDLDVEEDMSLAGIERVIDALKADFGADFLITLAPVATALSGGGNISGFNYDDLYASRGEDIDWFNAQFYCGWGLLDDTGDYDAVIDHGVVPANKVVAGTITNPANCGSGYVELDTLKSTIGTLKQKYPDFGGIMGWEYFNSLPGDTAEPWLWAKEVSAALSA</sequence>
<dbReference type="Gene3D" id="3.20.20.80">
    <property type="entry name" value="Glycosidases"/>
    <property type="match status" value="1"/>
</dbReference>
<feature type="signal peptide" evidence="4">
    <location>
        <begin position="1"/>
        <end position="29"/>
    </location>
</feature>
<dbReference type="CAZy" id="GH18">
    <property type="family name" value="Glycoside Hydrolase Family 18"/>
</dbReference>
<dbReference type="GO" id="GO:0008843">
    <property type="term" value="F:endochitinase activity"/>
    <property type="evidence" value="ECO:0007669"/>
    <property type="project" value="UniProtKB-EC"/>
</dbReference>
<dbReference type="GO" id="GO:0005975">
    <property type="term" value="P:carbohydrate metabolic process"/>
    <property type="evidence" value="ECO:0007669"/>
    <property type="project" value="InterPro"/>
</dbReference>
<dbReference type="InterPro" id="IPR001579">
    <property type="entry name" value="Glyco_hydro_18_chit_AS"/>
</dbReference>
<keyword evidence="2" id="KW-0378">Hydrolase</keyword>
<dbReference type="InterPro" id="IPR001223">
    <property type="entry name" value="Glyco_hydro18_cat"/>
</dbReference>
<dbReference type="eggNOG" id="COG3469">
    <property type="taxonomic scope" value="Bacteria"/>
</dbReference>
<dbReference type="RefSeq" id="WP_013017282.1">
    <property type="nucleotide sequence ID" value="NC_013947.1"/>
</dbReference>
<name>D3Q0H5_STANL</name>
<dbReference type="GO" id="GO:0005576">
    <property type="term" value="C:extracellular region"/>
    <property type="evidence" value="ECO:0007669"/>
    <property type="project" value="TreeGrafter"/>
</dbReference>